<dbReference type="Proteomes" id="UP000193411">
    <property type="component" value="Unassembled WGS sequence"/>
</dbReference>
<feature type="region of interest" description="Disordered" evidence="1">
    <location>
        <begin position="52"/>
        <end position="73"/>
    </location>
</feature>
<accession>A0A1Y2HG84</accession>
<evidence type="ECO:0000313" key="2">
    <source>
        <dbReference type="EMBL" id="ORZ33597.1"/>
    </source>
</evidence>
<sequence length="73" mass="7850">MALCVCKASSAATYRHSSRLAVPRPSRQSALLLGYPYALSLFPDPAFSSDASLPTNHQRSINPSTSRARCPPC</sequence>
<name>A0A1Y2HG84_9FUNG</name>
<organism evidence="2 3">
    <name type="scientific">Catenaria anguillulae PL171</name>
    <dbReference type="NCBI Taxonomy" id="765915"/>
    <lineage>
        <taxon>Eukaryota</taxon>
        <taxon>Fungi</taxon>
        <taxon>Fungi incertae sedis</taxon>
        <taxon>Blastocladiomycota</taxon>
        <taxon>Blastocladiomycetes</taxon>
        <taxon>Blastocladiales</taxon>
        <taxon>Catenariaceae</taxon>
        <taxon>Catenaria</taxon>
    </lineage>
</organism>
<dbReference type="EMBL" id="MCFL01000034">
    <property type="protein sequence ID" value="ORZ33597.1"/>
    <property type="molecule type" value="Genomic_DNA"/>
</dbReference>
<dbReference type="AlphaFoldDB" id="A0A1Y2HG84"/>
<gene>
    <name evidence="2" type="ORF">BCR44DRAFT_1437786</name>
</gene>
<keyword evidence="3" id="KW-1185">Reference proteome</keyword>
<evidence type="ECO:0000313" key="3">
    <source>
        <dbReference type="Proteomes" id="UP000193411"/>
    </source>
</evidence>
<proteinExistence type="predicted"/>
<evidence type="ECO:0000256" key="1">
    <source>
        <dbReference type="SAM" id="MobiDB-lite"/>
    </source>
</evidence>
<protein>
    <submittedName>
        <fullName evidence="2">Uncharacterized protein</fullName>
    </submittedName>
</protein>
<feature type="compositionally biased region" description="Polar residues" evidence="1">
    <location>
        <begin position="52"/>
        <end position="67"/>
    </location>
</feature>
<reference evidence="2 3" key="1">
    <citation type="submission" date="2016-07" db="EMBL/GenBank/DDBJ databases">
        <title>Pervasive Adenine N6-methylation of Active Genes in Fungi.</title>
        <authorList>
            <consortium name="DOE Joint Genome Institute"/>
            <person name="Mondo S.J."/>
            <person name="Dannebaum R.O."/>
            <person name="Kuo R.C."/>
            <person name="Labutti K."/>
            <person name="Haridas S."/>
            <person name="Kuo A."/>
            <person name="Salamov A."/>
            <person name="Ahrendt S.R."/>
            <person name="Lipzen A."/>
            <person name="Sullivan W."/>
            <person name="Andreopoulos W.B."/>
            <person name="Clum A."/>
            <person name="Lindquist E."/>
            <person name="Daum C."/>
            <person name="Ramamoorthy G.K."/>
            <person name="Gryganskyi A."/>
            <person name="Culley D."/>
            <person name="Magnuson J.K."/>
            <person name="James T.Y."/>
            <person name="O'Malley M.A."/>
            <person name="Stajich J.E."/>
            <person name="Spatafora J.W."/>
            <person name="Visel A."/>
            <person name="Grigoriev I.V."/>
        </authorList>
    </citation>
    <scope>NUCLEOTIDE SEQUENCE [LARGE SCALE GENOMIC DNA]</scope>
    <source>
        <strain evidence="2 3">PL171</strain>
    </source>
</reference>
<comment type="caution">
    <text evidence="2">The sequence shown here is derived from an EMBL/GenBank/DDBJ whole genome shotgun (WGS) entry which is preliminary data.</text>
</comment>